<accession>A0ABY4I7I5</accession>
<dbReference type="NCBIfam" id="NF004320">
    <property type="entry name" value="PRK05715.1-2"/>
    <property type="match status" value="1"/>
</dbReference>
<feature type="transmembrane region" description="Helical" evidence="7">
    <location>
        <begin position="6"/>
        <end position="25"/>
    </location>
</feature>
<feature type="transmembrane region" description="Helical" evidence="7">
    <location>
        <begin position="63"/>
        <end position="83"/>
    </location>
</feature>
<dbReference type="PANTHER" id="PTHR11434">
    <property type="entry name" value="NADH-UBIQUINONE OXIDOREDUCTASE SUBUNIT ND4L"/>
    <property type="match status" value="1"/>
</dbReference>
<evidence type="ECO:0000256" key="5">
    <source>
        <dbReference type="ARBA" id="ARBA00022989"/>
    </source>
</evidence>
<evidence type="ECO:0000256" key="4">
    <source>
        <dbReference type="ARBA" id="ARBA00022692"/>
    </source>
</evidence>
<keyword evidence="6 7" id="KW-0472">Membrane</keyword>
<dbReference type="RefSeq" id="WP_199658041.1">
    <property type="nucleotide sequence ID" value="NZ_CP095855.1"/>
</dbReference>
<sequence length="102" mass="11085">MSTVQAHTVLIVAAILFVLGLAGVLTRKNIIFMLLSIEIMLNAAGLAFVAAGSRWQQPDGQVMYLFILAMAAAEVSVALALVLQIQHQHKTLDVEELKELKD</sequence>
<organism evidence="8 9">
    <name type="scientific">Chitinophaga filiformis</name>
    <name type="common">Myxococcus filiformis</name>
    <name type="synonym">Flexibacter filiformis</name>
    <dbReference type="NCBI Taxonomy" id="104663"/>
    <lineage>
        <taxon>Bacteria</taxon>
        <taxon>Pseudomonadati</taxon>
        <taxon>Bacteroidota</taxon>
        <taxon>Chitinophagia</taxon>
        <taxon>Chitinophagales</taxon>
        <taxon>Chitinophagaceae</taxon>
        <taxon>Chitinophaga</taxon>
    </lineage>
</organism>
<name>A0ABY4I7I5_CHIFI</name>
<dbReference type="InterPro" id="IPR039428">
    <property type="entry name" value="NUOK/Mnh_C1-like"/>
</dbReference>
<reference evidence="8 9" key="1">
    <citation type="submission" date="2022-04" db="EMBL/GenBank/DDBJ databases">
        <title>The arsenic-methylating capacity of Chitinophaga filiformis YT5 during chitin decomposition.</title>
        <authorList>
            <person name="Chen G."/>
            <person name="Liang Y."/>
        </authorList>
    </citation>
    <scope>NUCLEOTIDE SEQUENCE [LARGE SCALE GENOMIC DNA]</scope>
    <source>
        <strain evidence="8 9">YT5</strain>
    </source>
</reference>
<protein>
    <recommendedName>
        <fullName evidence="7">NADH-quinone oxidoreductase subunit K</fullName>
        <ecNumber evidence="7">7.1.1.-</ecNumber>
    </recommendedName>
    <alternativeName>
        <fullName evidence="7">NADH dehydrogenase I subunit K</fullName>
    </alternativeName>
    <alternativeName>
        <fullName evidence="7">NDH-1 subunit K</fullName>
    </alternativeName>
</protein>
<feature type="transmembrane region" description="Helical" evidence="7">
    <location>
        <begin position="32"/>
        <end position="51"/>
    </location>
</feature>
<evidence type="ECO:0000256" key="7">
    <source>
        <dbReference type="HAMAP-Rule" id="MF_01456"/>
    </source>
</evidence>
<comment type="subunit">
    <text evidence="7">NDH-1 is composed of 14 different subunits. Subunits NuoA, H, J, K, L, M, N constitute the membrane sector of the complex.</text>
</comment>
<keyword evidence="8" id="KW-0560">Oxidoreductase</keyword>
<dbReference type="GO" id="GO:0016491">
    <property type="term" value="F:oxidoreductase activity"/>
    <property type="evidence" value="ECO:0007669"/>
    <property type="project" value="UniProtKB-KW"/>
</dbReference>
<keyword evidence="7" id="KW-1003">Cell membrane</keyword>
<dbReference type="EMBL" id="CP095855">
    <property type="protein sequence ID" value="UPK72049.1"/>
    <property type="molecule type" value="Genomic_DNA"/>
</dbReference>
<dbReference type="InterPro" id="IPR001133">
    <property type="entry name" value="NADH_UbQ_OxRdtase_chain4L/K"/>
</dbReference>
<keyword evidence="7" id="KW-0520">NAD</keyword>
<comment type="catalytic activity">
    <reaction evidence="7">
        <text>a quinone + NADH + 5 H(+)(in) = a quinol + NAD(+) + 4 H(+)(out)</text>
        <dbReference type="Rhea" id="RHEA:57888"/>
        <dbReference type="ChEBI" id="CHEBI:15378"/>
        <dbReference type="ChEBI" id="CHEBI:24646"/>
        <dbReference type="ChEBI" id="CHEBI:57540"/>
        <dbReference type="ChEBI" id="CHEBI:57945"/>
        <dbReference type="ChEBI" id="CHEBI:132124"/>
    </reaction>
</comment>
<keyword evidence="7" id="KW-1278">Translocase</keyword>
<dbReference type="Gene3D" id="1.10.287.3510">
    <property type="match status" value="1"/>
</dbReference>
<dbReference type="PANTHER" id="PTHR11434:SF16">
    <property type="entry name" value="NADH-UBIQUINONE OXIDOREDUCTASE CHAIN 4L"/>
    <property type="match status" value="1"/>
</dbReference>
<keyword evidence="9" id="KW-1185">Reference proteome</keyword>
<evidence type="ECO:0000256" key="3">
    <source>
        <dbReference type="ARBA" id="ARBA00022448"/>
    </source>
</evidence>
<comment type="similarity">
    <text evidence="2 7">Belongs to the complex I subunit 4L family.</text>
</comment>
<evidence type="ECO:0000256" key="2">
    <source>
        <dbReference type="ARBA" id="ARBA00010519"/>
    </source>
</evidence>
<dbReference type="Proteomes" id="UP000830198">
    <property type="component" value="Chromosome"/>
</dbReference>
<evidence type="ECO:0000313" key="8">
    <source>
        <dbReference type="EMBL" id="UPK72049.1"/>
    </source>
</evidence>
<keyword evidence="5 7" id="KW-1133">Transmembrane helix</keyword>
<evidence type="ECO:0000256" key="6">
    <source>
        <dbReference type="ARBA" id="ARBA00023136"/>
    </source>
</evidence>
<gene>
    <name evidence="7 8" type="primary">nuoK</name>
    <name evidence="8" type="ORF">MYF79_12220</name>
</gene>
<comment type="subcellular location">
    <subcellularLocation>
        <location evidence="7">Cell membrane</location>
        <topology evidence="7">Multi-pass membrane protein</topology>
    </subcellularLocation>
    <subcellularLocation>
        <location evidence="1">Membrane</location>
        <topology evidence="1">Multi-pass membrane protein</topology>
    </subcellularLocation>
</comment>
<keyword evidence="4 7" id="KW-0812">Transmembrane</keyword>
<keyword evidence="3 7" id="KW-0813">Transport</keyword>
<evidence type="ECO:0000313" key="9">
    <source>
        <dbReference type="Proteomes" id="UP000830198"/>
    </source>
</evidence>
<dbReference type="EC" id="7.1.1.-" evidence="7"/>
<comment type="function">
    <text evidence="7">NDH-1 shuttles electrons from NADH, via FMN and iron-sulfur (Fe-S) centers, to quinones in the respiratory chain. The immediate electron acceptor for the enzyme in this species is believed to be a menaquinone. Couples the redox reaction to proton translocation (for every two electrons transferred, four hydrogen ions are translocated across the cytoplasmic membrane), and thus conserves the redox energy in a proton gradient.</text>
</comment>
<keyword evidence="7" id="KW-0874">Quinone</keyword>
<dbReference type="NCBIfam" id="NF004319">
    <property type="entry name" value="PRK05715.1-1"/>
    <property type="match status" value="1"/>
</dbReference>
<dbReference type="HAMAP" id="MF_01456">
    <property type="entry name" value="NDH1_NuoK"/>
    <property type="match status" value="1"/>
</dbReference>
<proteinExistence type="inferred from homology"/>
<evidence type="ECO:0000256" key="1">
    <source>
        <dbReference type="ARBA" id="ARBA00004141"/>
    </source>
</evidence>
<dbReference type="Pfam" id="PF00420">
    <property type="entry name" value="Oxidored_q2"/>
    <property type="match status" value="1"/>
</dbReference>